<comment type="caution">
    <text evidence="2">The sequence shown here is derived from an EMBL/GenBank/DDBJ whole genome shotgun (WGS) entry which is preliminary data.</text>
</comment>
<dbReference type="Pfam" id="PF18931">
    <property type="entry name" value="DUF5680"/>
    <property type="match status" value="1"/>
</dbReference>
<protein>
    <recommendedName>
        <fullName evidence="1">DUF5680 domain-containing protein</fullName>
    </recommendedName>
</protein>
<proteinExistence type="predicted"/>
<evidence type="ECO:0000313" key="3">
    <source>
        <dbReference type="Proteomes" id="UP001156691"/>
    </source>
</evidence>
<dbReference type="EMBL" id="BSNS01000004">
    <property type="protein sequence ID" value="GLQ53462.1"/>
    <property type="molecule type" value="Genomic_DNA"/>
</dbReference>
<dbReference type="Proteomes" id="UP001156691">
    <property type="component" value="Unassembled WGS sequence"/>
</dbReference>
<reference evidence="3" key="1">
    <citation type="journal article" date="2019" name="Int. J. Syst. Evol. Microbiol.">
        <title>The Global Catalogue of Microorganisms (GCM) 10K type strain sequencing project: providing services to taxonomists for standard genome sequencing and annotation.</title>
        <authorList>
            <consortium name="The Broad Institute Genomics Platform"/>
            <consortium name="The Broad Institute Genome Sequencing Center for Infectious Disease"/>
            <person name="Wu L."/>
            <person name="Ma J."/>
        </authorList>
    </citation>
    <scope>NUCLEOTIDE SEQUENCE [LARGE SCALE GENOMIC DNA]</scope>
    <source>
        <strain evidence="3">NBRC 112416</strain>
    </source>
</reference>
<feature type="domain" description="DUF5680" evidence="1">
    <location>
        <begin position="3"/>
        <end position="54"/>
    </location>
</feature>
<accession>A0ABQ5W072</accession>
<dbReference type="InterPro" id="IPR043735">
    <property type="entry name" value="DUF5680"/>
</dbReference>
<evidence type="ECO:0000313" key="2">
    <source>
        <dbReference type="EMBL" id="GLQ53462.1"/>
    </source>
</evidence>
<keyword evidence="3" id="KW-1185">Reference proteome</keyword>
<evidence type="ECO:0000259" key="1">
    <source>
        <dbReference type="Pfam" id="PF18931"/>
    </source>
</evidence>
<organism evidence="2 3">
    <name type="scientific">Devosia nitrariae</name>
    <dbReference type="NCBI Taxonomy" id="2071872"/>
    <lineage>
        <taxon>Bacteria</taxon>
        <taxon>Pseudomonadati</taxon>
        <taxon>Pseudomonadota</taxon>
        <taxon>Alphaproteobacteria</taxon>
        <taxon>Hyphomicrobiales</taxon>
        <taxon>Devosiaceae</taxon>
        <taxon>Devosia</taxon>
    </lineage>
</organism>
<sequence length="56" mass="6321">MYAQGRFLGGFEWTGPHGRYVDRSEGEVDHFRGREAILVDGVEGYALDYFGGLIRP</sequence>
<gene>
    <name evidence="2" type="ORF">GCM10010862_07210</name>
</gene>
<name>A0ABQ5W072_9HYPH</name>